<evidence type="ECO:0000256" key="1">
    <source>
        <dbReference type="SAM" id="Phobius"/>
    </source>
</evidence>
<organism evidence="2 3">
    <name type="scientific">Trichormus variabilis N2B</name>
    <dbReference type="NCBI Taxonomy" id="2681315"/>
    <lineage>
        <taxon>Bacteria</taxon>
        <taxon>Bacillati</taxon>
        <taxon>Cyanobacteriota</taxon>
        <taxon>Cyanophyceae</taxon>
        <taxon>Nostocales</taxon>
        <taxon>Nostocaceae</taxon>
        <taxon>Trichormus</taxon>
    </lineage>
</organism>
<proteinExistence type="predicted"/>
<dbReference type="EMBL" id="JACKZP010000157">
    <property type="protein sequence ID" value="MBC1305078.1"/>
    <property type="molecule type" value="Genomic_DNA"/>
</dbReference>
<comment type="caution">
    <text evidence="2">The sequence shown here is derived from an EMBL/GenBank/DDBJ whole genome shotgun (WGS) entry which is preliminary data.</text>
</comment>
<dbReference type="GeneID" id="58726607"/>
<keyword evidence="3" id="KW-1185">Reference proteome</keyword>
<gene>
    <name evidence="2" type="ORF">GNE12_24505</name>
</gene>
<reference evidence="2 3" key="1">
    <citation type="submission" date="2019-11" db="EMBL/GenBank/DDBJ databases">
        <title>Comparison of genomes from free-living endosymbiotic cyanobacteria isolated from Azolla.</title>
        <authorList>
            <person name="Thiel T."/>
            <person name="Pratte B."/>
        </authorList>
    </citation>
    <scope>NUCLEOTIDE SEQUENCE [LARGE SCALE GENOMIC DNA]</scope>
    <source>
        <strain evidence="2 3">N2B</strain>
    </source>
</reference>
<dbReference type="RefSeq" id="WP_011320503.1">
    <property type="nucleotide sequence ID" value="NZ_JACKZP010000157.1"/>
</dbReference>
<dbReference type="Proteomes" id="UP000570851">
    <property type="component" value="Unassembled WGS sequence"/>
</dbReference>
<name>A0ABR6SFP0_ANAVA</name>
<feature type="transmembrane region" description="Helical" evidence="1">
    <location>
        <begin position="79"/>
        <end position="100"/>
    </location>
</feature>
<protein>
    <submittedName>
        <fullName evidence="2">Uncharacterized protein</fullName>
    </submittedName>
</protein>
<accession>A0ABR6SFP0</accession>
<evidence type="ECO:0000313" key="3">
    <source>
        <dbReference type="Proteomes" id="UP000570851"/>
    </source>
</evidence>
<keyword evidence="1" id="KW-0812">Transmembrane</keyword>
<evidence type="ECO:0000313" key="2">
    <source>
        <dbReference type="EMBL" id="MBC1305078.1"/>
    </source>
</evidence>
<keyword evidence="1" id="KW-1133">Transmembrane helix</keyword>
<sequence>MKILPYETLTIVTPDSLPIVLQRLKANIEPPKALRLSRKHTTYQGSISEEGFQIIRIINYRHSFFPVIRGRFEEQSQQTLIHVQMSVNTGAMAFLGFWLWFWYSAIVPTTVTDIMPSHMAALLIGMPILMLVIFWLAFWSEVRRNHTELTDIIQG</sequence>
<feature type="transmembrane region" description="Helical" evidence="1">
    <location>
        <begin position="120"/>
        <end position="139"/>
    </location>
</feature>
<keyword evidence="1" id="KW-0472">Membrane</keyword>